<reference evidence="2 5" key="1">
    <citation type="journal article" date="2020" name="Science">
        <title>Unexpected conservation and global transmission of agrobacterial virulence plasmids.</title>
        <authorList>
            <person name="Weisberg A.J."/>
            <person name="Davis E.W. 2nd"/>
            <person name="Tabima J."/>
            <person name="Belcher M.S."/>
            <person name="Miller M."/>
            <person name="Kuo C.H."/>
            <person name="Loper J.E."/>
            <person name="Grunwald N.J."/>
            <person name="Putnam M.L."/>
            <person name="Chang J.H."/>
        </authorList>
    </citation>
    <scope>NUCLEOTIDE SEQUENCE [LARGE SCALE GENOMIC DNA]</scope>
    <source>
        <strain evidence="2 5">A19/93</strain>
    </source>
</reference>
<name>A0AAE7R3Y8_9HYPH</name>
<dbReference type="Pfam" id="PF09346">
    <property type="entry name" value="SMI1_KNR4"/>
    <property type="match status" value="1"/>
</dbReference>
<sequence>MKIISAERRFGLELPDAVRDLYRLANGQPSNAAGIEGSFVIMSLDEAVDAASFLNSEFPDGINAHAPNDSFVEADRGVRSTWWSRHWIPVMHNGGGDYLCADLDPAEGGSKGQIISYYHDEMFRSLVAPGVDSMLNDLASKLVSGRFRINDGMIEEI</sequence>
<dbReference type="SUPFAM" id="SSF160631">
    <property type="entry name" value="SMI1/KNR4-like"/>
    <property type="match status" value="1"/>
</dbReference>
<evidence type="ECO:0000313" key="4">
    <source>
        <dbReference type="Proteomes" id="UP000663912"/>
    </source>
</evidence>
<keyword evidence="5" id="KW-1185">Reference proteome</keyword>
<dbReference type="EMBL" id="JAAMCP010000005">
    <property type="protein sequence ID" value="NTF36791.1"/>
    <property type="molecule type" value="Genomic_DNA"/>
</dbReference>
<feature type="domain" description="Knr4/Smi1-like" evidence="1">
    <location>
        <begin position="3"/>
        <end position="136"/>
    </location>
</feature>
<dbReference type="Proteomes" id="UP000822331">
    <property type="component" value="Unassembled WGS sequence"/>
</dbReference>
<dbReference type="Gene3D" id="3.40.1580.10">
    <property type="entry name" value="SMI1/KNR4-like"/>
    <property type="match status" value="1"/>
</dbReference>
<accession>A0AAE7R3Y8</accession>
<dbReference type="PANTHER" id="PTHR47432">
    <property type="entry name" value="CELL WALL ASSEMBLY REGULATOR SMI1"/>
    <property type="match status" value="1"/>
</dbReference>
<organism evidence="3 4">
    <name type="scientific">Agrobacterium rubi</name>
    <dbReference type="NCBI Taxonomy" id="28099"/>
    <lineage>
        <taxon>Bacteria</taxon>
        <taxon>Pseudomonadati</taxon>
        <taxon>Pseudomonadota</taxon>
        <taxon>Alphaproteobacteria</taxon>
        <taxon>Hyphomicrobiales</taxon>
        <taxon>Rhizobiaceae</taxon>
        <taxon>Rhizobium/Agrobacterium group</taxon>
        <taxon>Agrobacterium</taxon>
    </lineage>
</organism>
<dbReference type="Proteomes" id="UP000663912">
    <property type="component" value="Chromosome 1"/>
</dbReference>
<dbReference type="AlphaFoldDB" id="A0AAE7R3Y8"/>
<evidence type="ECO:0000313" key="2">
    <source>
        <dbReference type="EMBL" id="NTF36791.1"/>
    </source>
</evidence>
<dbReference type="KEGG" id="arui:G6M88_01945"/>
<evidence type="ECO:0000313" key="3">
    <source>
        <dbReference type="EMBL" id="QTF99236.1"/>
    </source>
</evidence>
<dbReference type="EMBL" id="CP049206">
    <property type="protein sequence ID" value="QTF99236.1"/>
    <property type="molecule type" value="Genomic_DNA"/>
</dbReference>
<dbReference type="InterPro" id="IPR037883">
    <property type="entry name" value="Knr4/Smi1-like_sf"/>
</dbReference>
<evidence type="ECO:0000313" key="5">
    <source>
        <dbReference type="Proteomes" id="UP000822331"/>
    </source>
</evidence>
<dbReference type="InterPro" id="IPR018958">
    <property type="entry name" value="Knr4/Smi1-like_dom"/>
</dbReference>
<dbReference type="PANTHER" id="PTHR47432:SF1">
    <property type="entry name" value="CELL WALL ASSEMBLY REGULATOR SMI1"/>
    <property type="match status" value="1"/>
</dbReference>
<dbReference type="InterPro" id="IPR051873">
    <property type="entry name" value="KNR4/SMI1_regulator"/>
</dbReference>
<dbReference type="RefSeq" id="WP_158006406.1">
    <property type="nucleotide sequence ID" value="NZ_CP049206.1"/>
</dbReference>
<protein>
    <submittedName>
        <fullName evidence="3">SMI1/KNR4 family protein</fullName>
    </submittedName>
</protein>
<reference evidence="3" key="2">
    <citation type="submission" date="2020-02" db="EMBL/GenBank/DDBJ databases">
        <title>Unexpected conservation and global transmission of agrobacterial virulence plasmids.</title>
        <authorList>
            <person name="Weisberg A.J."/>
            <person name="Davis E.W. II"/>
            <person name="Tabima J.R."/>
            <person name="Belcher M.S."/>
            <person name="Miller M."/>
            <person name="Kuo C.-H."/>
            <person name="Loper J.E."/>
            <person name="Grunwald N.J."/>
            <person name="Putnam M.L."/>
            <person name="Chang J.H."/>
        </authorList>
    </citation>
    <scope>NUCLEOTIDE SEQUENCE</scope>
    <source>
        <strain evidence="3">W2/73</strain>
    </source>
</reference>
<evidence type="ECO:0000259" key="1">
    <source>
        <dbReference type="Pfam" id="PF09346"/>
    </source>
</evidence>
<proteinExistence type="predicted"/>
<gene>
    <name evidence="2" type="ORF">G6L72_08725</name>
    <name evidence="3" type="ORF">G6M88_01945</name>
</gene>